<dbReference type="RefSeq" id="WP_317639649.1">
    <property type="nucleotide sequence ID" value="NZ_JAPMIV010000009.1"/>
</dbReference>
<name>A0ABU4DPH4_9DEIO</name>
<dbReference type="EMBL" id="JAPMIV010000009">
    <property type="protein sequence ID" value="MDV6374331.1"/>
    <property type="molecule type" value="Genomic_DNA"/>
</dbReference>
<feature type="domain" description="DHHA1" evidence="7">
    <location>
        <begin position="341"/>
        <end position="429"/>
    </location>
</feature>
<dbReference type="Gene3D" id="3.90.1640.30">
    <property type="match status" value="1"/>
</dbReference>
<evidence type="ECO:0000256" key="3">
    <source>
        <dbReference type="ARBA" id="ARBA00022722"/>
    </source>
</evidence>
<evidence type="ECO:0000259" key="8">
    <source>
        <dbReference type="Pfam" id="PF17768"/>
    </source>
</evidence>
<dbReference type="Pfam" id="PF20748">
    <property type="entry name" value="RecJ_C_Deinoc"/>
    <property type="match status" value="1"/>
</dbReference>
<sequence>MKVVAPVSVPAAHWVLAPPASREELLVVMRQWRVSPPLAQVLHGRGLTPALLDPPLVLTPNPALREAARRIVGAIQDKKRIRIHGDYDADGVSATAVLVLGLRALGADVHGFIPHRLNEGYGVHPDKVAEHAASCDLLVTVDCGVSNVDEVAALLGAGIEVIVTDHHTPGEDFPAALVVHPSLTDGYDPELHNLTGAGVAYHLLWAIHAELGLDEPRGLSALATLGTVADVAPLIGENRALVRAGLQALRDTELPGLRALLDSGRVQRPTARDVAFVLAPRINAAGRLGEADIALELLTTPSRHDATRLAEYLEIRNVERRKLQDEMFAQALQIVNPSDPALVVTHPDWHAGVMGIVASKLVDTFHKPVFIVAQGKGSVRSTPGISAVNGLTYSRDLLKRYGGHTGAAGFSLDEAQFEAFRERIHAYVRQFPLPVPRLRLDAALPTLGATLELVDGASTFEPFGEGHLPPLWHVRDQLTDTRLVGKRSDSLQFRVGALRGIKYSEHDATPGERDLATGLVVSEWRGQTRLEYHAQALRPPAQVSLDLSLPDSLDLPRLNPRDAMQRLTAGASAYATPAVADFLRNNVPGVRLVEAGEDWSGTELILYALPAEDDLRRWLLSGGADHPGAVAFALGPKTLSELEGALTRHHLSAPPANPLADATADEAHMARAADAYRRWQWAHHYRTLDDAGWTASVFAMLGLEMSGEEAARALGD</sequence>
<dbReference type="InterPro" id="IPR038763">
    <property type="entry name" value="DHH_sf"/>
</dbReference>
<feature type="domain" description="RecJ OB" evidence="8">
    <location>
        <begin position="441"/>
        <end position="533"/>
    </location>
</feature>
<evidence type="ECO:0000256" key="1">
    <source>
        <dbReference type="ARBA" id="ARBA00005915"/>
    </source>
</evidence>
<evidence type="ECO:0000259" key="7">
    <source>
        <dbReference type="Pfam" id="PF02272"/>
    </source>
</evidence>
<protein>
    <recommendedName>
        <fullName evidence="2">Single-stranded-DNA-specific exonuclease RecJ</fullName>
    </recommendedName>
</protein>
<keyword evidence="3" id="KW-0540">Nuclease</keyword>
<keyword evidence="4" id="KW-0378">Hydrolase</keyword>
<proteinExistence type="inferred from homology"/>
<dbReference type="PANTHER" id="PTHR30255">
    <property type="entry name" value="SINGLE-STRANDED-DNA-SPECIFIC EXONUCLEASE RECJ"/>
    <property type="match status" value="1"/>
</dbReference>
<evidence type="ECO:0000256" key="5">
    <source>
        <dbReference type="ARBA" id="ARBA00022839"/>
    </source>
</evidence>
<organism evidence="10 11">
    <name type="scientific">Deinococcus arenicola</name>
    <dbReference type="NCBI Taxonomy" id="2994950"/>
    <lineage>
        <taxon>Bacteria</taxon>
        <taxon>Thermotogati</taxon>
        <taxon>Deinococcota</taxon>
        <taxon>Deinococci</taxon>
        <taxon>Deinococcales</taxon>
        <taxon>Deinococcaceae</taxon>
        <taxon>Deinococcus</taxon>
    </lineage>
</organism>
<evidence type="ECO:0000259" key="9">
    <source>
        <dbReference type="Pfam" id="PF20748"/>
    </source>
</evidence>
<comment type="caution">
    <text evidence="10">The sequence shown here is derived from an EMBL/GenBank/DDBJ whole genome shotgun (WGS) entry which is preliminary data.</text>
</comment>
<keyword evidence="5" id="KW-0269">Exonuclease</keyword>
<evidence type="ECO:0000313" key="11">
    <source>
        <dbReference type="Proteomes" id="UP001276150"/>
    </source>
</evidence>
<dbReference type="Pfam" id="PF02272">
    <property type="entry name" value="DHHA1"/>
    <property type="match status" value="1"/>
</dbReference>
<evidence type="ECO:0000256" key="2">
    <source>
        <dbReference type="ARBA" id="ARBA00019841"/>
    </source>
</evidence>
<feature type="domain" description="Single-stranded-DNA-specific exonuclease RecJ C-terminal" evidence="9">
    <location>
        <begin position="553"/>
        <end position="705"/>
    </location>
</feature>
<keyword evidence="11" id="KW-1185">Reference proteome</keyword>
<evidence type="ECO:0000313" key="10">
    <source>
        <dbReference type="EMBL" id="MDV6374331.1"/>
    </source>
</evidence>
<dbReference type="Gene3D" id="3.10.310.30">
    <property type="match status" value="1"/>
</dbReference>
<dbReference type="InterPro" id="IPR001667">
    <property type="entry name" value="DDH_dom"/>
</dbReference>
<comment type="similarity">
    <text evidence="1">Belongs to the RecJ family.</text>
</comment>
<dbReference type="InterPro" id="IPR041122">
    <property type="entry name" value="RecJ_OB"/>
</dbReference>
<dbReference type="Proteomes" id="UP001276150">
    <property type="component" value="Unassembled WGS sequence"/>
</dbReference>
<dbReference type="Pfam" id="PF17768">
    <property type="entry name" value="RecJ_OB"/>
    <property type="match status" value="1"/>
</dbReference>
<accession>A0ABU4DPH4</accession>
<gene>
    <name evidence="10" type="ORF">ORD21_06985</name>
</gene>
<feature type="domain" description="DDH" evidence="6">
    <location>
        <begin position="80"/>
        <end position="211"/>
    </location>
</feature>
<dbReference type="Pfam" id="PF01368">
    <property type="entry name" value="DHH"/>
    <property type="match status" value="1"/>
</dbReference>
<evidence type="ECO:0000256" key="4">
    <source>
        <dbReference type="ARBA" id="ARBA00022801"/>
    </source>
</evidence>
<dbReference type="PANTHER" id="PTHR30255:SF2">
    <property type="entry name" value="SINGLE-STRANDED-DNA-SPECIFIC EXONUCLEASE RECJ"/>
    <property type="match status" value="1"/>
</dbReference>
<dbReference type="InterPro" id="IPR051673">
    <property type="entry name" value="SSDNA_exonuclease_RecJ"/>
</dbReference>
<dbReference type="InterPro" id="IPR003156">
    <property type="entry name" value="DHHA1_dom"/>
</dbReference>
<evidence type="ECO:0000259" key="6">
    <source>
        <dbReference type="Pfam" id="PF01368"/>
    </source>
</evidence>
<reference evidence="10 11" key="1">
    <citation type="submission" date="2022-11" db="EMBL/GenBank/DDBJ databases">
        <title>Deinococcus ZS9-10, Low Temperature and Draught-tolerating, UV-resistant Bacteria from Continental Antarctica.</title>
        <authorList>
            <person name="Cheng L."/>
        </authorList>
    </citation>
    <scope>NUCLEOTIDE SEQUENCE [LARGE SCALE GENOMIC DNA]</scope>
    <source>
        <strain evidence="10 11">ZS9-10</strain>
    </source>
</reference>
<dbReference type="InterPro" id="IPR048918">
    <property type="entry name" value="RecJ_C_deino"/>
</dbReference>
<dbReference type="SUPFAM" id="SSF64182">
    <property type="entry name" value="DHH phosphoesterases"/>
    <property type="match status" value="1"/>
</dbReference>